<feature type="chain" id="PRO_5003037009" evidence="2">
    <location>
        <begin position="26"/>
        <end position="88"/>
    </location>
</feature>
<dbReference type="GeneID" id="57875556"/>
<dbReference type="AlphaFoldDB" id="D2UAY1"/>
<keyword evidence="4" id="KW-1185">Reference proteome</keyword>
<feature type="region of interest" description="Disordered" evidence="1">
    <location>
        <begin position="36"/>
        <end position="71"/>
    </location>
</feature>
<keyword evidence="2" id="KW-0732">Signal</keyword>
<dbReference type="EMBL" id="FP565176">
    <property type="protein sequence ID" value="CBA14795.1"/>
    <property type="molecule type" value="Genomic_DNA"/>
</dbReference>
<organism evidence="3 4">
    <name type="scientific">Xanthomonas albilineans (strain GPE PC73 / CFBP 7063)</name>
    <dbReference type="NCBI Taxonomy" id="380358"/>
    <lineage>
        <taxon>Bacteria</taxon>
        <taxon>Pseudomonadati</taxon>
        <taxon>Pseudomonadota</taxon>
        <taxon>Gammaproteobacteria</taxon>
        <taxon>Lysobacterales</taxon>
        <taxon>Lysobacteraceae</taxon>
        <taxon>Xanthomonas</taxon>
    </lineage>
</organism>
<dbReference type="Proteomes" id="UP000001890">
    <property type="component" value="Chromosome"/>
</dbReference>
<evidence type="ECO:0000313" key="3">
    <source>
        <dbReference type="EMBL" id="CBA14795.1"/>
    </source>
</evidence>
<sequence length="88" mass="9625">MRRLLPCLILLPFLLVVAHASNAMADKQHSDCAYNDATDMDEAQIRPATAPRAHAATDKPSASDGGGGDLMPHLRMPKWHSFLPGMFR</sequence>
<dbReference type="KEGG" id="xal:XALC_0250"/>
<accession>D2UAY1</accession>
<dbReference type="RefSeq" id="WP_012914812.1">
    <property type="nucleotide sequence ID" value="NC_013722.1"/>
</dbReference>
<name>D2UAY1_XANAP</name>
<evidence type="ECO:0000313" key="4">
    <source>
        <dbReference type="Proteomes" id="UP000001890"/>
    </source>
</evidence>
<reference evidence="3 4" key="1">
    <citation type="journal article" date="2009" name="BMC Genomics">
        <title>The complete genome sequence of Xanthomonas albilineans provides new insights into the reductive genome evolution of the xylem-limited Xanthomonadaceae.</title>
        <authorList>
            <person name="Pieretti I."/>
            <person name="Royer M."/>
            <person name="Barbe V."/>
            <person name="Carrere S."/>
            <person name="Koebnik R."/>
            <person name="Cociancich S."/>
            <person name="Couloux A."/>
            <person name="Darrasse A."/>
            <person name="Gouzy J."/>
            <person name="Jacques M.A."/>
            <person name="Lauber E."/>
            <person name="Manceau C."/>
            <person name="Mangenot S."/>
            <person name="Poussier S."/>
            <person name="Segurens B."/>
            <person name="Szurek B."/>
            <person name="Verdier V."/>
            <person name="Arlat M."/>
            <person name="Rott P."/>
        </authorList>
    </citation>
    <scope>NUCLEOTIDE SEQUENCE [LARGE SCALE GENOMIC DNA]</scope>
    <source>
        <strain evidence="4">GPE PC73 / CFBP 7063</strain>
    </source>
</reference>
<dbReference type="STRING" id="380358.XALC_0250"/>
<protein>
    <submittedName>
        <fullName evidence="3">Putative secreted protein</fullName>
    </submittedName>
</protein>
<evidence type="ECO:0000256" key="1">
    <source>
        <dbReference type="SAM" id="MobiDB-lite"/>
    </source>
</evidence>
<evidence type="ECO:0000256" key="2">
    <source>
        <dbReference type="SAM" id="SignalP"/>
    </source>
</evidence>
<feature type="signal peptide" evidence="2">
    <location>
        <begin position="1"/>
        <end position="25"/>
    </location>
</feature>
<proteinExistence type="predicted"/>
<gene>
    <name evidence="3" type="ordered locus">XALc_0250</name>
</gene>